<gene>
    <name evidence="1" type="ORF">HHI36_021468</name>
</gene>
<proteinExistence type="predicted"/>
<accession>A0ABD2MXN6</accession>
<protein>
    <submittedName>
        <fullName evidence="1">Uncharacterized protein</fullName>
    </submittedName>
</protein>
<sequence length="154" mass="18218">IFNEPSRITLTTESCIDVFSNMDEALYTSRTFDSHLSDHQMQELKLRVPRTENRDNIVEKYIINETNTRRFENLLNDSDRKDVISSNAEESFEKFHDTLYTIFNPAFPWKSIRSTRIRQDHDECLDICETFKEAINAAQSIYRVRRSEASFEHA</sequence>
<dbReference type="AlphaFoldDB" id="A0ABD2MXN6"/>
<comment type="caution">
    <text evidence="1">The sequence shown here is derived from an EMBL/GenBank/DDBJ whole genome shotgun (WGS) entry which is preliminary data.</text>
</comment>
<organism evidence="1 2">
    <name type="scientific">Cryptolaemus montrouzieri</name>
    <dbReference type="NCBI Taxonomy" id="559131"/>
    <lineage>
        <taxon>Eukaryota</taxon>
        <taxon>Metazoa</taxon>
        <taxon>Ecdysozoa</taxon>
        <taxon>Arthropoda</taxon>
        <taxon>Hexapoda</taxon>
        <taxon>Insecta</taxon>
        <taxon>Pterygota</taxon>
        <taxon>Neoptera</taxon>
        <taxon>Endopterygota</taxon>
        <taxon>Coleoptera</taxon>
        <taxon>Polyphaga</taxon>
        <taxon>Cucujiformia</taxon>
        <taxon>Coccinelloidea</taxon>
        <taxon>Coccinellidae</taxon>
        <taxon>Scymninae</taxon>
        <taxon>Scymnini</taxon>
        <taxon>Cryptolaemus</taxon>
    </lineage>
</organism>
<reference evidence="1 2" key="1">
    <citation type="journal article" date="2021" name="BMC Biol.">
        <title>Horizontally acquired antibacterial genes associated with adaptive radiation of ladybird beetles.</title>
        <authorList>
            <person name="Li H.S."/>
            <person name="Tang X.F."/>
            <person name="Huang Y.H."/>
            <person name="Xu Z.Y."/>
            <person name="Chen M.L."/>
            <person name="Du X.Y."/>
            <person name="Qiu B.Y."/>
            <person name="Chen P.T."/>
            <person name="Zhang W."/>
            <person name="Slipinski A."/>
            <person name="Escalona H.E."/>
            <person name="Waterhouse R.M."/>
            <person name="Zwick A."/>
            <person name="Pang H."/>
        </authorList>
    </citation>
    <scope>NUCLEOTIDE SEQUENCE [LARGE SCALE GENOMIC DNA]</scope>
    <source>
        <strain evidence="1">SYSU2018</strain>
    </source>
</reference>
<evidence type="ECO:0000313" key="2">
    <source>
        <dbReference type="Proteomes" id="UP001516400"/>
    </source>
</evidence>
<dbReference type="EMBL" id="JABFTP020000042">
    <property type="protein sequence ID" value="KAL3270965.1"/>
    <property type="molecule type" value="Genomic_DNA"/>
</dbReference>
<keyword evidence="2" id="KW-1185">Reference proteome</keyword>
<name>A0ABD2MXN6_9CUCU</name>
<feature type="non-terminal residue" evidence="1">
    <location>
        <position position="1"/>
    </location>
</feature>
<evidence type="ECO:0000313" key="1">
    <source>
        <dbReference type="EMBL" id="KAL3270965.1"/>
    </source>
</evidence>
<dbReference type="Proteomes" id="UP001516400">
    <property type="component" value="Unassembled WGS sequence"/>
</dbReference>